<feature type="binding site" evidence="7">
    <location>
        <position position="141"/>
    </location>
    <ligand>
        <name>glyoxylate</name>
        <dbReference type="ChEBI" id="CHEBI:36655"/>
    </ligand>
</feature>
<dbReference type="FunCoup" id="A0A1B1AHX3">
    <property type="interactions" value="235"/>
</dbReference>
<evidence type="ECO:0000256" key="1">
    <source>
        <dbReference type="ARBA" id="ARBA00001917"/>
    </source>
</evidence>
<name>A0A1B1AHX3_9PROT</name>
<feature type="binding site" evidence="7">
    <location>
        <position position="139"/>
    </location>
    <ligand>
        <name>FMN</name>
        <dbReference type="ChEBI" id="CHEBI:58210"/>
    </ligand>
</feature>
<feature type="binding site" evidence="7">
    <location>
        <position position="118"/>
    </location>
    <ligand>
        <name>FMN</name>
        <dbReference type="ChEBI" id="CHEBI:58210"/>
    </ligand>
</feature>
<dbReference type="RefSeq" id="WP_066770679.1">
    <property type="nucleotide sequence ID" value="NZ_CP013244.1"/>
</dbReference>
<dbReference type="SUPFAM" id="SSF51395">
    <property type="entry name" value="FMN-linked oxidoreductases"/>
    <property type="match status" value="1"/>
</dbReference>
<dbReference type="CDD" id="cd02809">
    <property type="entry name" value="alpha_hydroxyacid_oxid_FMN"/>
    <property type="match status" value="1"/>
</dbReference>
<proteinExistence type="inferred from homology"/>
<sequence length="389" mass="41975">MSDPAYVPSSIARARNIADLRRMARRRLPRMVFDYIDGGADDEVSLARSVSRFRDLELTWDALADVSEVDTSTTIMGAASASPFFISPTATSRLFHPRQGELAVARAAHAAGVPYACSTLASSSVEDIAAANPGTKWFQVYVWRDRALVKEMLARAKAAGFSAILLTVDVPVAGNRERDGANDFTIPPKVTWRTATQALAAPGYLWDLMTTPEIRPANFAHIRIDGGLIGFINAQFDRTVTWKDAQWLRDNWDGNLAIKGISTPEDAQRCIGIGANAVWVSNHGGRQLDTAPATIDMLPGIAEAVADKAEIILDGGVRRGSDVVKALALGANAVAVGRAYLYGLGAGGERGVRRALEILDSELRRTMALCGRARLSGLTRDLIFKKTLP</sequence>
<evidence type="ECO:0000256" key="5">
    <source>
        <dbReference type="ARBA" id="ARBA00024042"/>
    </source>
</evidence>
<reference evidence="9 10" key="1">
    <citation type="submission" date="2015-11" db="EMBL/GenBank/DDBJ databases">
        <title>Whole-Genome Sequence of Candidatus Oderbacter manganicum from the National Park Lower Oder Valley, Germany.</title>
        <authorList>
            <person name="Braun B."/>
            <person name="Liere K."/>
            <person name="Szewzyk U."/>
        </authorList>
    </citation>
    <scope>NUCLEOTIDE SEQUENCE [LARGE SCALE GENOMIC DNA]</scope>
    <source>
        <strain evidence="9 10">OTSz_A_272</strain>
    </source>
</reference>
<evidence type="ECO:0000259" key="8">
    <source>
        <dbReference type="PROSITE" id="PS51349"/>
    </source>
</evidence>
<feature type="binding site" evidence="7">
    <location>
        <position position="286"/>
    </location>
    <ligand>
        <name>glyoxylate</name>
        <dbReference type="ChEBI" id="CHEBI:36655"/>
    </ligand>
</feature>
<comment type="cofactor">
    <cofactor evidence="1">
        <name>FMN</name>
        <dbReference type="ChEBI" id="CHEBI:58210"/>
    </cofactor>
</comment>
<dbReference type="PIRSF" id="PIRSF000138">
    <property type="entry name" value="Al-hdrx_acd_dh"/>
    <property type="match status" value="1"/>
</dbReference>
<feature type="binding site" evidence="7">
    <location>
        <position position="281"/>
    </location>
    <ligand>
        <name>FMN</name>
        <dbReference type="ChEBI" id="CHEBI:58210"/>
    </ligand>
</feature>
<dbReference type="Proteomes" id="UP000092498">
    <property type="component" value="Chromosome"/>
</dbReference>
<keyword evidence="3 7" id="KW-0288">FMN</keyword>
<evidence type="ECO:0000256" key="4">
    <source>
        <dbReference type="ARBA" id="ARBA00023002"/>
    </source>
</evidence>
<dbReference type="FunFam" id="3.20.20.70:FF:000029">
    <property type="entry name" value="L-lactate dehydrogenase"/>
    <property type="match status" value="1"/>
</dbReference>
<dbReference type="InterPro" id="IPR037396">
    <property type="entry name" value="FMN_HAD"/>
</dbReference>
<gene>
    <name evidence="9" type="ORF">ATE48_09620</name>
</gene>
<dbReference type="OrthoDB" id="9770452at2"/>
<feature type="binding site" evidence="7">
    <location>
        <position position="283"/>
    </location>
    <ligand>
        <name>glyoxylate</name>
        <dbReference type="ChEBI" id="CHEBI:36655"/>
    </ligand>
</feature>
<dbReference type="KEGG" id="cbot:ATE48_09620"/>
<dbReference type="STRING" id="1759059.ATE48_09620"/>
<dbReference type="Gene3D" id="3.20.20.70">
    <property type="entry name" value="Aldolase class I"/>
    <property type="match status" value="1"/>
</dbReference>
<dbReference type="GO" id="GO:0010181">
    <property type="term" value="F:FMN binding"/>
    <property type="evidence" value="ECO:0007669"/>
    <property type="project" value="InterPro"/>
</dbReference>
<evidence type="ECO:0000256" key="2">
    <source>
        <dbReference type="ARBA" id="ARBA00022630"/>
    </source>
</evidence>
<feature type="binding site" evidence="7">
    <location>
        <begin position="88"/>
        <end position="90"/>
    </location>
    <ligand>
        <name>FMN</name>
        <dbReference type="ChEBI" id="CHEBI:58210"/>
    </ligand>
</feature>
<protein>
    <submittedName>
        <fullName evidence="9">2-hydroxy-acid oxidase</fullName>
    </submittedName>
</protein>
<dbReference type="PANTHER" id="PTHR10578:SF149">
    <property type="entry name" value="2-HYDROXYACID OXIDASE 2"/>
    <property type="match status" value="1"/>
</dbReference>
<dbReference type="InterPro" id="IPR012133">
    <property type="entry name" value="Alpha-hydoxy_acid_DH_FMN"/>
</dbReference>
<evidence type="ECO:0000313" key="10">
    <source>
        <dbReference type="Proteomes" id="UP000092498"/>
    </source>
</evidence>
<dbReference type="GO" id="GO:0016614">
    <property type="term" value="F:oxidoreductase activity, acting on CH-OH group of donors"/>
    <property type="evidence" value="ECO:0007669"/>
    <property type="project" value="UniProtKB-ARBA"/>
</dbReference>
<dbReference type="AlphaFoldDB" id="A0A1B1AHX3"/>
<feature type="binding site" evidence="7">
    <location>
        <position position="259"/>
    </location>
    <ligand>
        <name>FMN</name>
        <dbReference type="ChEBI" id="CHEBI:58210"/>
    </ligand>
</feature>
<feature type="active site" description="Proton acceptor" evidence="6">
    <location>
        <position position="283"/>
    </location>
</feature>
<feature type="binding site" evidence="7">
    <location>
        <position position="176"/>
    </location>
    <ligand>
        <name>glyoxylate</name>
        <dbReference type="ChEBI" id="CHEBI:36655"/>
    </ligand>
</feature>
<keyword evidence="4" id="KW-0560">Oxidoreductase</keyword>
<dbReference type="PROSITE" id="PS51349">
    <property type="entry name" value="FMN_HYDROXY_ACID_DH_2"/>
    <property type="match status" value="1"/>
</dbReference>
<evidence type="ECO:0000256" key="3">
    <source>
        <dbReference type="ARBA" id="ARBA00022643"/>
    </source>
</evidence>
<dbReference type="Pfam" id="PF01070">
    <property type="entry name" value="FMN_dh"/>
    <property type="match status" value="1"/>
</dbReference>
<feature type="domain" description="FMN hydroxy acid dehydrogenase" evidence="8">
    <location>
        <begin position="9"/>
        <end position="388"/>
    </location>
</feature>
<dbReference type="PROSITE" id="PS00557">
    <property type="entry name" value="FMN_HYDROXY_ACID_DH_1"/>
    <property type="match status" value="1"/>
</dbReference>
<feature type="binding site" evidence="7">
    <location>
        <begin position="337"/>
        <end position="338"/>
    </location>
    <ligand>
        <name>FMN</name>
        <dbReference type="ChEBI" id="CHEBI:58210"/>
    </ligand>
</feature>
<accession>A0A1B1AHX3</accession>
<feature type="binding site" evidence="7">
    <location>
        <position position="35"/>
    </location>
    <ligand>
        <name>glyoxylate</name>
        <dbReference type="ChEBI" id="CHEBI:36655"/>
    </ligand>
</feature>
<organism evidence="9 10">
    <name type="scientific">Candidatus Viadribacter manganicus</name>
    <dbReference type="NCBI Taxonomy" id="1759059"/>
    <lineage>
        <taxon>Bacteria</taxon>
        <taxon>Pseudomonadati</taxon>
        <taxon>Pseudomonadota</taxon>
        <taxon>Alphaproteobacteria</taxon>
        <taxon>Hyphomonadales</taxon>
        <taxon>Hyphomonadaceae</taxon>
        <taxon>Candidatus Viadribacter</taxon>
    </lineage>
</organism>
<keyword evidence="10" id="KW-1185">Reference proteome</keyword>
<feature type="binding site" evidence="7">
    <location>
        <position position="167"/>
    </location>
    <ligand>
        <name>glyoxylate</name>
        <dbReference type="ChEBI" id="CHEBI:36655"/>
    </ligand>
</feature>
<dbReference type="InterPro" id="IPR000262">
    <property type="entry name" value="FMN-dep_DH"/>
</dbReference>
<dbReference type="InterPro" id="IPR008259">
    <property type="entry name" value="FMN_hydac_DH_AS"/>
</dbReference>
<evidence type="ECO:0000256" key="6">
    <source>
        <dbReference type="PIRSR" id="PIRSR000138-1"/>
    </source>
</evidence>
<evidence type="ECO:0000313" key="9">
    <source>
        <dbReference type="EMBL" id="ANP46159.1"/>
    </source>
</evidence>
<feature type="binding site" evidence="7">
    <location>
        <begin position="314"/>
        <end position="318"/>
    </location>
    <ligand>
        <name>FMN</name>
        <dbReference type="ChEBI" id="CHEBI:58210"/>
    </ligand>
</feature>
<dbReference type="InterPro" id="IPR013785">
    <property type="entry name" value="Aldolase_TIM"/>
</dbReference>
<comment type="similarity">
    <text evidence="5">Belongs to the FMN-dependent alpha-hydroxy acid dehydrogenase family.</text>
</comment>
<dbReference type="InParanoid" id="A0A1B1AHX3"/>
<dbReference type="PANTHER" id="PTHR10578">
    <property type="entry name" value="S -2-HYDROXY-ACID OXIDASE-RELATED"/>
    <property type="match status" value="1"/>
</dbReference>
<keyword evidence="2 7" id="KW-0285">Flavoprotein</keyword>
<evidence type="ECO:0000256" key="7">
    <source>
        <dbReference type="PIRSR" id="PIRSR000138-2"/>
    </source>
</evidence>
<dbReference type="EMBL" id="CP013244">
    <property type="protein sequence ID" value="ANP46159.1"/>
    <property type="molecule type" value="Genomic_DNA"/>
</dbReference>